<evidence type="ECO:0000313" key="2">
    <source>
        <dbReference type="Proteomes" id="UP000265520"/>
    </source>
</evidence>
<organism evidence="1 2">
    <name type="scientific">Trifolium medium</name>
    <dbReference type="NCBI Taxonomy" id="97028"/>
    <lineage>
        <taxon>Eukaryota</taxon>
        <taxon>Viridiplantae</taxon>
        <taxon>Streptophyta</taxon>
        <taxon>Embryophyta</taxon>
        <taxon>Tracheophyta</taxon>
        <taxon>Spermatophyta</taxon>
        <taxon>Magnoliopsida</taxon>
        <taxon>eudicotyledons</taxon>
        <taxon>Gunneridae</taxon>
        <taxon>Pentapetalae</taxon>
        <taxon>rosids</taxon>
        <taxon>fabids</taxon>
        <taxon>Fabales</taxon>
        <taxon>Fabaceae</taxon>
        <taxon>Papilionoideae</taxon>
        <taxon>50 kb inversion clade</taxon>
        <taxon>NPAAA clade</taxon>
        <taxon>Hologalegina</taxon>
        <taxon>IRL clade</taxon>
        <taxon>Trifolieae</taxon>
        <taxon>Trifolium</taxon>
    </lineage>
</organism>
<comment type="caution">
    <text evidence="1">The sequence shown here is derived from an EMBL/GenBank/DDBJ whole genome shotgun (WGS) entry which is preliminary data.</text>
</comment>
<keyword evidence="2" id="KW-1185">Reference proteome</keyword>
<dbReference type="EMBL" id="LXQA010738366">
    <property type="protein sequence ID" value="MCI68540.1"/>
    <property type="molecule type" value="Genomic_DNA"/>
</dbReference>
<evidence type="ECO:0000313" key="1">
    <source>
        <dbReference type="EMBL" id="MCI68540.1"/>
    </source>
</evidence>
<reference evidence="1 2" key="1">
    <citation type="journal article" date="2018" name="Front. Plant Sci.">
        <title>Red Clover (Trifolium pratense) and Zigzag Clover (T. medium) - A Picture of Genomic Similarities and Differences.</title>
        <authorList>
            <person name="Dluhosova J."/>
            <person name="Istvanek J."/>
            <person name="Nedelnik J."/>
            <person name="Repkova J."/>
        </authorList>
    </citation>
    <scope>NUCLEOTIDE SEQUENCE [LARGE SCALE GENOMIC DNA]</scope>
    <source>
        <strain evidence="2">cv. 10/8</strain>
        <tissue evidence="1">Leaf</tissue>
    </source>
</reference>
<dbReference type="Proteomes" id="UP000265520">
    <property type="component" value="Unassembled WGS sequence"/>
</dbReference>
<accession>A0A392U7Y2</accession>
<feature type="non-terminal residue" evidence="1">
    <location>
        <position position="15"/>
    </location>
</feature>
<protein>
    <submittedName>
        <fullName evidence="1">Uncharacterized protein</fullName>
    </submittedName>
</protein>
<name>A0A392U7Y2_9FABA</name>
<sequence length="15" mass="1478">MKALDGAVAVVHLPG</sequence>
<proteinExistence type="predicted"/>